<protein>
    <submittedName>
        <fullName evidence="1">Uncharacterized protein</fullName>
    </submittedName>
</protein>
<keyword evidence="2" id="KW-1185">Reference proteome</keyword>
<dbReference type="AlphaFoldDB" id="A0A8S0TB74"/>
<evidence type="ECO:0000313" key="1">
    <source>
        <dbReference type="EMBL" id="CAA3001839.1"/>
    </source>
</evidence>
<reference evidence="1 2" key="1">
    <citation type="submission" date="2019-12" db="EMBL/GenBank/DDBJ databases">
        <authorList>
            <person name="Alioto T."/>
            <person name="Alioto T."/>
            <person name="Gomez Garrido J."/>
        </authorList>
    </citation>
    <scope>NUCLEOTIDE SEQUENCE [LARGE SCALE GENOMIC DNA]</scope>
</reference>
<gene>
    <name evidence="1" type="ORF">OLEA9_A054014</name>
</gene>
<comment type="caution">
    <text evidence="1">The sequence shown here is derived from an EMBL/GenBank/DDBJ whole genome shotgun (WGS) entry which is preliminary data.</text>
</comment>
<evidence type="ECO:0000313" key="2">
    <source>
        <dbReference type="Proteomes" id="UP000594638"/>
    </source>
</evidence>
<proteinExistence type="predicted"/>
<accession>A0A8S0TB74</accession>
<name>A0A8S0TB74_OLEEU</name>
<dbReference type="Proteomes" id="UP000594638">
    <property type="component" value="Unassembled WGS sequence"/>
</dbReference>
<organism evidence="1 2">
    <name type="scientific">Olea europaea subsp. europaea</name>
    <dbReference type="NCBI Taxonomy" id="158383"/>
    <lineage>
        <taxon>Eukaryota</taxon>
        <taxon>Viridiplantae</taxon>
        <taxon>Streptophyta</taxon>
        <taxon>Embryophyta</taxon>
        <taxon>Tracheophyta</taxon>
        <taxon>Spermatophyta</taxon>
        <taxon>Magnoliopsida</taxon>
        <taxon>eudicotyledons</taxon>
        <taxon>Gunneridae</taxon>
        <taxon>Pentapetalae</taxon>
        <taxon>asterids</taxon>
        <taxon>lamiids</taxon>
        <taxon>Lamiales</taxon>
        <taxon>Oleaceae</taxon>
        <taxon>Oleeae</taxon>
        <taxon>Olea</taxon>
    </lineage>
</organism>
<dbReference type="Gramene" id="OE9A054014T1">
    <property type="protein sequence ID" value="OE9A054014C1"/>
    <property type="gene ID" value="OE9A054014"/>
</dbReference>
<sequence length="97" mass="10732">MTITATSTYYNALRAVPKGHHMLDNVSFGAHILVFPSCERAASGAEPTQAVLLGGHWLEYHWSSTIVRRKLARAGMYRSLRLRSLKGYKPLVGSCSL</sequence>
<dbReference type="EMBL" id="CACTIH010005785">
    <property type="protein sequence ID" value="CAA3001839.1"/>
    <property type="molecule type" value="Genomic_DNA"/>
</dbReference>